<dbReference type="Pfam" id="PF16405">
    <property type="entry name" value="DUF5013"/>
    <property type="match status" value="1"/>
</dbReference>
<dbReference type="InterPro" id="IPR032181">
    <property type="entry name" value="DUF5013"/>
</dbReference>
<dbReference type="EMBL" id="AGXW01000002">
    <property type="protein sequence ID" value="EKJ91532.1"/>
    <property type="molecule type" value="Genomic_DNA"/>
</dbReference>
<protein>
    <recommendedName>
        <fullName evidence="2">IPT/TIG domain-containing protein</fullName>
    </recommendedName>
</protein>
<keyword evidence="1" id="KW-0325">Glycoprotein</keyword>
<organism evidence="3 4">
    <name type="scientific">Bacteroides finegoldii CL09T03C10</name>
    <dbReference type="NCBI Taxonomy" id="997888"/>
    <lineage>
        <taxon>Bacteria</taxon>
        <taxon>Pseudomonadati</taxon>
        <taxon>Bacteroidota</taxon>
        <taxon>Bacteroidia</taxon>
        <taxon>Bacteroidales</taxon>
        <taxon>Bacteroidaceae</taxon>
        <taxon>Bacteroides</taxon>
    </lineage>
</organism>
<dbReference type="OrthoDB" id="1036877at2"/>
<dbReference type="SMART" id="SM00429">
    <property type="entry name" value="IPT"/>
    <property type="match status" value="3"/>
</dbReference>
<evidence type="ECO:0000313" key="4">
    <source>
        <dbReference type="Proteomes" id="UP000007995"/>
    </source>
</evidence>
<dbReference type="InterPro" id="IPR002909">
    <property type="entry name" value="IPT_dom"/>
</dbReference>
<proteinExistence type="predicted"/>
<evidence type="ECO:0000256" key="1">
    <source>
        <dbReference type="ARBA" id="ARBA00023180"/>
    </source>
</evidence>
<dbReference type="HOGENOM" id="CLU_404746_0_0_10"/>
<comment type="caution">
    <text evidence="3">The sequence shown here is derived from an EMBL/GenBank/DDBJ whole genome shotgun (WGS) entry which is preliminary data.</text>
</comment>
<feature type="domain" description="IPT/TIG" evidence="2">
    <location>
        <begin position="119"/>
        <end position="207"/>
    </location>
</feature>
<name>K5BU83_9BACE</name>
<dbReference type="InterPro" id="IPR013783">
    <property type="entry name" value="Ig-like_fold"/>
</dbReference>
<dbReference type="CDD" id="cd00603">
    <property type="entry name" value="IPT_PCSR"/>
    <property type="match status" value="1"/>
</dbReference>
<dbReference type="SUPFAM" id="SSF81296">
    <property type="entry name" value="E set domains"/>
    <property type="match status" value="5"/>
</dbReference>
<gene>
    <name evidence="3" type="ORF">HMPREF1057_00367</name>
</gene>
<feature type="domain" description="IPT/TIG" evidence="2">
    <location>
        <begin position="295"/>
        <end position="375"/>
    </location>
</feature>
<dbReference type="Gene3D" id="2.60.40.10">
    <property type="entry name" value="Immunoglobulins"/>
    <property type="match status" value="5"/>
</dbReference>
<dbReference type="InterPro" id="IPR014756">
    <property type="entry name" value="Ig_E-set"/>
</dbReference>
<evidence type="ECO:0000313" key="3">
    <source>
        <dbReference type="EMBL" id="EKJ91532.1"/>
    </source>
</evidence>
<dbReference type="AlphaFoldDB" id="K5BU83"/>
<feature type="domain" description="IPT/TIG" evidence="2">
    <location>
        <begin position="36"/>
        <end position="115"/>
    </location>
</feature>
<dbReference type="CDD" id="cd00102">
    <property type="entry name" value="IPT"/>
    <property type="match status" value="1"/>
</dbReference>
<dbReference type="Proteomes" id="UP000007995">
    <property type="component" value="Unassembled WGS sequence"/>
</dbReference>
<dbReference type="Pfam" id="PF01833">
    <property type="entry name" value="TIG"/>
    <property type="match status" value="4"/>
</dbReference>
<dbReference type="RefSeq" id="WP_007759019.1">
    <property type="nucleotide sequence ID" value="NZ_AKBZ01000001.1"/>
</dbReference>
<accession>K5BU83</accession>
<dbReference type="PANTHER" id="PTHR31341">
    <property type="entry name" value="IPT/TIG DOMAIN-CONTAINING PROTEIN-RELATED-RELATED"/>
    <property type="match status" value="1"/>
</dbReference>
<dbReference type="PANTHER" id="PTHR31341:SF16">
    <property type="entry name" value="CONTACT SITE A PROTEIN"/>
    <property type="match status" value="1"/>
</dbReference>
<reference evidence="3 4" key="1">
    <citation type="submission" date="2012-02" db="EMBL/GenBank/DDBJ databases">
        <title>The Genome Sequence of Bacteroides finegoldii CL09T03C10.</title>
        <authorList>
            <consortium name="The Broad Institute Genome Sequencing Platform"/>
            <person name="Earl A."/>
            <person name="Ward D."/>
            <person name="Feldgarden M."/>
            <person name="Gevers D."/>
            <person name="Zitomersky N.L."/>
            <person name="Coyne M.J."/>
            <person name="Comstock L.E."/>
            <person name="Young S.K."/>
            <person name="Zeng Q."/>
            <person name="Gargeya S."/>
            <person name="Fitzgerald M."/>
            <person name="Haas B."/>
            <person name="Abouelleil A."/>
            <person name="Alvarado L."/>
            <person name="Arachchi H.M."/>
            <person name="Berlin A."/>
            <person name="Chapman S.B."/>
            <person name="Gearin G."/>
            <person name="Goldberg J."/>
            <person name="Griggs A."/>
            <person name="Gujja S."/>
            <person name="Hansen M."/>
            <person name="Heiman D."/>
            <person name="Howarth C."/>
            <person name="Larimer J."/>
            <person name="Lui A."/>
            <person name="MacDonald P.J.P."/>
            <person name="McCowen C."/>
            <person name="Montmayeur A."/>
            <person name="Murphy C."/>
            <person name="Neiman D."/>
            <person name="Pearson M."/>
            <person name="Priest M."/>
            <person name="Roberts A."/>
            <person name="Saif S."/>
            <person name="Shea T."/>
            <person name="Sisk P."/>
            <person name="Stolte C."/>
            <person name="Sykes S."/>
            <person name="Wortman J."/>
            <person name="Nusbaum C."/>
            <person name="Birren B."/>
        </authorList>
    </citation>
    <scope>NUCLEOTIDE SEQUENCE [LARGE SCALE GENOMIC DNA]</scope>
    <source>
        <strain evidence="3 4">CL09T03C10</strain>
    </source>
</reference>
<sequence length="658" mass="70897">MKKIYYSLCLLLSLFIWTSCDKGGEERVDLKYEARTISVSSISPVAGYIGENLTINGKQFGVSPELMKVFIGEDETEIISCSEEQLIVKVPQGATTGKIILNLMGDTYVSELTYTVLGQPSVTAISPVMAFANDEITITGDNFGSTVSAVKLGFTGTKETALVVSCENTKIIAKVPAKAVTGPIDLTISKQHVNTPLSTGSGEFTVLQHASFTEMSAVSGYRGATVTLKGEGFVGTDEKPLKVYFGDTEAEVVSSTNEEIVIIVPEEATNGDNAVMVETAYELIEAVQVFNVLPSPKITSVSSTEEYIGAEVTITGENFPEEVKNVRVLFGGGEATIVSNSATELVVKVAAPADGVFGKVALTVLMADVTFYTGEFTVKETPYIISAVSNNILSNKLVQVGDEITVTGKGLTPDGTVTIGGIKVEPTFNGNNEFKASIPAGFTGGKVVLTYEAISVPVTSDDELILLTEGMDITEFVLQNYQQPFIPKAGTSGTANPVGWLYSSNFENEGMAWQNGNTYLHLQTYGKNKKENGKLYQVKTLPKGKYKFMIDVAESFFNKGRFTVRFLVAKGNNTFPDYVKEVAGENGKVWEYNDPEKIVLVDKLLSDLRITIGSTPVQVETNEINLSETTEVTIGFLTMTNDQAGVKVSAIKTIWLGE</sequence>
<dbReference type="InterPro" id="IPR052014">
    <property type="entry name" value="Dictyostelium_Tiger"/>
</dbReference>
<dbReference type="PROSITE" id="PS51257">
    <property type="entry name" value="PROKAR_LIPOPROTEIN"/>
    <property type="match status" value="1"/>
</dbReference>
<evidence type="ECO:0000259" key="2">
    <source>
        <dbReference type="SMART" id="SM00429"/>
    </source>
</evidence>